<feature type="region of interest" description="Disordered" evidence="1">
    <location>
        <begin position="100"/>
        <end position="119"/>
    </location>
</feature>
<gene>
    <name evidence="3" type="ORF">GCM10008013_13280</name>
</gene>
<accession>A0ABQ1YAP0</accession>
<feature type="transmembrane region" description="Helical" evidence="2">
    <location>
        <begin position="7"/>
        <end position="25"/>
    </location>
</feature>
<feature type="region of interest" description="Disordered" evidence="1">
    <location>
        <begin position="62"/>
        <end position="89"/>
    </location>
</feature>
<comment type="caution">
    <text evidence="3">The sequence shown here is derived from an EMBL/GenBank/DDBJ whole genome shotgun (WGS) entry which is preliminary data.</text>
</comment>
<sequence length="140" mass="15749">MTGKLRYCWLFGFIGFLITLAISTGNNLFMTSLVRGLIAFAVWFGLSYAALWMFDALREQPNQSKDEELTATFSEQGKGGNYDLTTPDESEELNDLLKQPPVNSVNINDFSPLNPPKLVKTTNDKDAEELVKVVRHLTEE</sequence>
<dbReference type="Proteomes" id="UP000659344">
    <property type="component" value="Unassembled WGS sequence"/>
</dbReference>
<keyword evidence="2" id="KW-0812">Transmembrane</keyword>
<feature type="transmembrane region" description="Helical" evidence="2">
    <location>
        <begin position="37"/>
        <end position="57"/>
    </location>
</feature>
<name>A0ABQ1YAP0_9BACL</name>
<proteinExistence type="predicted"/>
<dbReference type="EMBL" id="BMFT01000001">
    <property type="protein sequence ID" value="GGH17761.1"/>
    <property type="molecule type" value="Genomic_DNA"/>
</dbReference>
<keyword evidence="2" id="KW-0472">Membrane</keyword>
<keyword evidence="4" id="KW-1185">Reference proteome</keyword>
<evidence type="ECO:0000313" key="4">
    <source>
        <dbReference type="Proteomes" id="UP000659344"/>
    </source>
</evidence>
<evidence type="ECO:0000256" key="2">
    <source>
        <dbReference type="SAM" id="Phobius"/>
    </source>
</evidence>
<reference evidence="4" key="1">
    <citation type="journal article" date="2019" name="Int. J. Syst. Evol. Microbiol.">
        <title>The Global Catalogue of Microorganisms (GCM) 10K type strain sequencing project: providing services to taxonomists for standard genome sequencing and annotation.</title>
        <authorList>
            <consortium name="The Broad Institute Genomics Platform"/>
            <consortium name="The Broad Institute Genome Sequencing Center for Infectious Disease"/>
            <person name="Wu L."/>
            <person name="Ma J."/>
        </authorList>
    </citation>
    <scope>NUCLEOTIDE SEQUENCE [LARGE SCALE GENOMIC DNA]</scope>
    <source>
        <strain evidence="4">CGMCC 1.12769</strain>
    </source>
</reference>
<feature type="compositionally biased region" description="Polar residues" evidence="1">
    <location>
        <begin position="101"/>
        <end position="111"/>
    </location>
</feature>
<evidence type="ECO:0000313" key="3">
    <source>
        <dbReference type="EMBL" id="GGH17761.1"/>
    </source>
</evidence>
<dbReference type="RefSeq" id="WP_188536994.1">
    <property type="nucleotide sequence ID" value="NZ_BMFT01000001.1"/>
</dbReference>
<protein>
    <submittedName>
        <fullName evidence="3">Uncharacterized protein</fullName>
    </submittedName>
</protein>
<evidence type="ECO:0000256" key="1">
    <source>
        <dbReference type="SAM" id="MobiDB-lite"/>
    </source>
</evidence>
<keyword evidence="2" id="KW-1133">Transmembrane helix</keyword>
<organism evidence="3 4">
    <name type="scientific">Paenibacillus segetis</name>
    <dbReference type="NCBI Taxonomy" id="1325360"/>
    <lineage>
        <taxon>Bacteria</taxon>
        <taxon>Bacillati</taxon>
        <taxon>Bacillota</taxon>
        <taxon>Bacilli</taxon>
        <taxon>Bacillales</taxon>
        <taxon>Paenibacillaceae</taxon>
        <taxon>Paenibacillus</taxon>
    </lineage>
</organism>